<proteinExistence type="predicted"/>
<reference evidence="1 2" key="1">
    <citation type="submission" date="2020-07" db="EMBL/GenBank/DDBJ databases">
        <title>Sequencing the genomes of 1000 actinobacteria strains.</title>
        <authorList>
            <person name="Klenk H.-P."/>
        </authorList>
    </citation>
    <scope>NUCLEOTIDE SEQUENCE [LARGE SCALE GENOMIC DNA]</scope>
    <source>
        <strain evidence="1 2">DSM 19082</strain>
    </source>
</reference>
<protein>
    <recommendedName>
        <fullName evidence="3">ABM domain-containing protein</fullName>
    </recommendedName>
</protein>
<accession>A0A852RU73</accession>
<comment type="caution">
    <text evidence="1">The sequence shown here is derived from an EMBL/GenBank/DDBJ whole genome shotgun (WGS) entry which is preliminary data.</text>
</comment>
<name>A0A852RU73_9ACTN</name>
<organism evidence="1 2">
    <name type="scientific">Nocardioides kongjuensis</name>
    <dbReference type="NCBI Taxonomy" id="349522"/>
    <lineage>
        <taxon>Bacteria</taxon>
        <taxon>Bacillati</taxon>
        <taxon>Actinomycetota</taxon>
        <taxon>Actinomycetes</taxon>
        <taxon>Propionibacteriales</taxon>
        <taxon>Nocardioidaceae</taxon>
        <taxon>Nocardioides</taxon>
    </lineage>
</organism>
<dbReference type="EMBL" id="JACCBF010000001">
    <property type="protein sequence ID" value="NYD30122.1"/>
    <property type="molecule type" value="Genomic_DNA"/>
</dbReference>
<evidence type="ECO:0008006" key="3">
    <source>
        <dbReference type="Google" id="ProtNLM"/>
    </source>
</evidence>
<evidence type="ECO:0000313" key="2">
    <source>
        <dbReference type="Proteomes" id="UP000582231"/>
    </source>
</evidence>
<evidence type="ECO:0000313" key="1">
    <source>
        <dbReference type="EMBL" id="NYD30122.1"/>
    </source>
</evidence>
<sequence>MITLSVDNTVHDFDTWFEVFNRYEDFRRGSGVRSYRVVRAADDPRQVRVDLDFDDLATATAFRGALAKIWATPASRDQLAGHREPVVLDLVVQRTLG</sequence>
<dbReference type="Proteomes" id="UP000582231">
    <property type="component" value="Unassembled WGS sequence"/>
</dbReference>
<dbReference type="AlphaFoldDB" id="A0A852RU73"/>
<gene>
    <name evidence="1" type="ORF">BJ958_001668</name>
</gene>
<dbReference type="RefSeq" id="WP_179726413.1">
    <property type="nucleotide sequence ID" value="NZ_BAABEF010000001.1"/>
</dbReference>
<keyword evidence="2" id="KW-1185">Reference proteome</keyword>